<dbReference type="PANTHER" id="PTHR47549:SF2">
    <property type="entry name" value="GOLGI APPARATUS MEMBRANE PROTEIN TVP38"/>
    <property type="match status" value="1"/>
</dbReference>
<dbReference type="AlphaFoldDB" id="A0A8H5FW32"/>
<dbReference type="PANTHER" id="PTHR47549">
    <property type="entry name" value="GOLGI APPARATUS MEMBRANE PROTEIN TVP38-RELATED"/>
    <property type="match status" value="1"/>
</dbReference>
<keyword evidence="7 11" id="KW-1133">Transmembrane helix</keyword>
<feature type="region of interest" description="Disordered" evidence="10">
    <location>
        <begin position="428"/>
        <end position="483"/>
    </location>
</feature>
<feature type="transmembrane region" description="Helical" evidence="11">
    <location>
        <begin position="140"/>
        <end position="158"/>
    </location>
</feature>
<feature type="transmembrane region" description="Helical" evidence="11">
    <location>
        <begin position="240"/>
        <end position="261"/>
    </location>
</feature>
<feature type="transmembrane region" description="Helical" evidence="11">
    <location>
        <begin position="165"/>
        <end position="186"/>
    </location>
</feature>
<feature type="compositionally biased region" description="Polar residues" evidence="10">
    <location>
        <begin position="1"/>
        <end position="30"/>
    </location>
</feature>
<evidence type="ECO:0000313" key="14">
    <source>
        <dbReference type="Proteomes" id="UP000559256"/>
    </source>
</evidence>
<sequence>MYSSYHPNNSSQVDWQSTPNSYPPQSSSPFDSLPRKPSPYDTSNPVNVNFGPSSPNNANVNRAALMRTPSPTPSEQKELGTGAIDWKSLLNWRFWLRREWLWYYVALVIIVTITALVTLYHEQIVHWLTPVTRWLHDLKFGWLVPIGILFVISFPPLFGHEIVAILCGLVWGLWIGFAIVSAGSFLGEVGNFYAFKYLCKARGEKLEKSQISYACLAKVVRDGGFWVALIARYSAIPGHFTTAVFSTCGMGIIVFSLAAILSMPKQLITVYLGVILEQSSDDPNATQPEDPAEEKRSQWISRVVLSLTVLVTAVAMWYILRKMNQVKPQVIYERRKARQTKLARAQLYGNSDLNGSGSDVFTEANNSLTDIPLAAPMSSKNNRQSQYQPYPFSPKYQQASDSYSQGSNNIVYAPAPKHLQSDRYYAPANGYHRYGENHDHDHDSSEGGHGNGHVAPGAAALGGSRAYDYTPTRQNSDGDGDLSMGMQQEEYLREVGRTRQQTFTPPGIPVTEIPRTLTQSPGRIGGQAPGGPGQGQHTTSQSYSSLAYTRSPPPGQPLSPSQQSQYQSFTDPYSTSNTPYKNFSRPSPPETREIGHGPGQTPTSYPFAQQGFQPAGHMQEATDATFVTAIEPFGSSPSNGGVVREPSLAEIELHAPGSFPSSMSVASGPPPNYTSGRF</sequence>
<evidence type="ECO:0000256" key="9">
    <source>
        <dbReference type="ARBA" id="ARBA00023136"/>
    </source>
</evidence>
<evidence type="ECO:0000256" key="10">
    <source>
        <dbReference type="SAM" id="MobiDB-lite"/>
    </source>
</evidence>
<keyword evidence="8" id="KW-0333">Golgi apparatus</keyword>
<comment type="caution">
    <text evidence="13">The sequence shown here is derived from an EMBL/GenBank/DDBJ whole genome shotgun (WGS) entry which is preliminary data.</text>
</comment>
<feature type="compositionally biased region" description="Polar residues" evidence="10">
    <location>
        <begin position="537"/>
        <end position="548"/>
    </location>
</feature>
<evidence type="ECO:0000256" key="4">
    <source>
        <dbReference type="ARBA" id="ARBA00013533"/>
    </source>
</evidence>
<evidence type="ECO:0000256" key="8">
    <source>
        <dbReference type="ARBA" id="ARBA00023034"/>
    </source>
</evidence>
<evidence type="ECO:0000256" key="5">
    <source>
        <dbReference type="ARBA" id="ARBA00020673"/>
    </source>
</evidence>
<evidence type="ECO:0000313" key="13">
    <source>
        <dbReference type="EMBL" id="KAF5350923.1"/>
    </source>
</evidence>
<feature type="compositionally biased region" description="Basic and acidic residues" evidence="10">
    <location>
        <begin position="433"/>
        <end position="446"/>
    </location>
</feature>
<keyword evidence="14" id="KW-1185">Reference proteome</keyword>
<feature type="transmembrane region" description="Helical" evidence="11">
    <location>
        <begin position="101"/>
        <end position="120"/>
    </location>
</feature>
<dbReference type="EMBL" id="JAACJM010000072">
    <property type="protein sequence ID" value="KAF5350923.1"/>
    <property type="molecule type" value="Genomic_DNA"/>
</dbReference>
<keyword evidence="9 11" id="KW-0472">Membrane</keyword>
<dbReference type="OrthoDB" id="166803at2759"/>
<feature type="domain" description="VTT" evidence="12">
    <location>
        <begin position="160"/>
        <end position="273"/>
    </location>
</feature>
<comment type="subcellular location">
    <subcellularLocation>
        <location evidence="2">Golgi apparatus membrane</location>
        <topology evidence="2">Multi-pass membrane protein</topology>
    </subcellularLocation>
</comment>
<dbReference type="Proteomes" id="UP000559256">
    <property type="component" value="Unassembled WGS sequence"/>
</dbReference>
<protein>
    <recommendedName>
        <fullName evidence="4">Golgi apparatus membrane protein TVP38</fullName>
    </recommendedName>
    <alternativeName>
        <fullName evidence="5">Golgi apparatus membrane protein tvp38</fullName>
    </alternativeName>
</protein>
<name>A0A8H5FW32_9AGAR</name>
<gene>
    <name evidence="13" type="ORF">D9758_010543</name>
</gene>
<dbReference type="GO" id="GO:0000139">
    <property type="term" value="C:Golgi membrane"/>
    <property type="evidence" value="ECO:0007669"/>
    <property type="project" value="UniProtKB-SubCell"/>
</dbReference>
<dbReference type="Pfam" id="PF09335">
    <property type="entry name" value="VTT_dom"/>
    <property type="match status" value="1"/>
</dbReference>
<evidence type="ECO:0000256" key="7">
    <source>
        <dbReference type="ARBA" id="ARBA00022989"/>
    </source>
</evidence>
<feature type="compositionally biased region" description="Polar residues" evidence="10">
    <location>
        <begin position="40"/>
        <end position="56"/>
    </location>
</feature>
<evidence type="ECO:0000259" key="12">
    <source>
        <dbReference type="Pfam" id="PF09335"/>
    </source>
</evidence>
<feature type="region of interest" description="Disordered" evidence="10">
    <location>
        <begin position="655"/>
        <end position="678"/>
    </location>
</feature>
<accession>A0A8H5FW32</accession>
<evidence type="ECO:0000256" key="3">
    <source>
        <dbReference type="ARBA" id="ARBA00008640"/>
    </source>
</evidence>
<proteinExistence type="inferred from homology"/>
<feature type="transmembrane region" description="Helical" evidence="11">
    <location>
        <begin position="299"/>
        <end position="320"/>
    </location>
</feature>
<feature type="region of interest" description="Disordered" evidence="10">
    <location>
        <begin position="1"/>
        <end position="56"/>
    </location>
</feature>
<feature type="region of interest" description="Disordered" evidence="10">
    <location>
        <begin position="497"/>
        <end position="605"/>
    </location>
</feature>
<comment type="similarity">
    <text evidence="3">Belongs to the TVP38/TMEM64 family.</text>
</comment>
<comment type="function">
    <text evidence="1">Golgi membrane protein involved in vesicular trafficking and spindle migration.</text>
</comment>
<feature type="compositionally biased region" description="Polar residues" evidence="10">
    <location>
        <begin position="569"/>
        <end position="585"/>
    </location>
</feature>
<evidence type="ECO:0000256" key="11">
    <source>
        <dbReference type="SAM" id="Phobius"/>
    </source>
</evidence>
<evidence type="ECO:0000256" key="1">
    <source>
        <dbReference type="ARBA" id="ARBA00002978"/>
    </source>
</evidence>
<evidence type="ECO:0000256" key="6">
    <source>
        <dbReference type="ARBA" id="ARBA00022692"/>
    </source>
</evidence>
<feature type="compositionally biased region" description="Low complexity" evidence="10">
    <location>
        <begin position="558"/>
        <end position="568"/>
    </location>
</feature>
<evidence type="ECO:0000256" key="2">
    <source>
        <dbReference type="ARBA" id="ARBA00004653"/>
    </source>
</evidence>
<keyword evidence="6 11" id="KW-0812">Transmembrane</keyword>
<reference evidence="13 14" key="1">
    <citation type="journal article" date="2020" name="ISME J.">
        <title>Uncovering the hidden diversity of litter-decomposition mechanisms in mushroom-forming fungi.</title>
        <authorList>
            <person name="Floudas D."/>
            <person name="Bentzer J."/>
            <person name="Ahren D."/>
            <person name="Johansson T."/>
            <person name="Persson P."/>
            <person name="Tunlid A."/>
        </authorList>
    </citation>
    <scope>NUCLEOTIDE SEQUENCE [LARGE SCALE GENOMIC DNA]</scope>
    <source>
        <strain evidence="13 14">CBS 291.85</strain>
    </source>
</reference>
<organism evidence="13 14">
    <name type="scientific">Tetrapyrgos nigripes</name>
    <dbReference type="NCBI Taxonomy" id="182062"/>
    <lineage>
        <taxon>Eukaryota</taxon>
        <taxon>Fungi</taxon>
        <taxon>Dikarya</taxon>
        <taxon>Basidiomycota</taxon>
        <taxon>Agaricomycotina</taxon>
        <taxon>Agaricomycetes</taxon>
        <taxon>Agaricomycetidae</taxon>
        <taxon>Agaricales</taxon>
        <taxon>Marasmiineae</taxon>
        <taxon>Marasmiaceae</taxon>
        <taxon>Tetrapyrgos</taxon>
    </lineage>
</organism>
<dbReference type="InterPro" id="IPR032816">
    <property type="entry name" value="VTT_dom"/>
</dbReference>
<feature type="compositionally biased region" description="Gly residues" evidence="10">
    <location>
        <begin position="523"/>
        <end position="534"/>
    </location>
</feature>
<dbReference type="InterPro" id="IPR051076">
    <property type="entry name" value="Golgi_membrane_TVP38/TMEM64"/>
</dbReference>